<feature type="coiled-coil region" evidence="6">
    <location>
        <begin position="262"/>
        <end position="318"/>
    </location>
</feature>
<dbReference type="CDD" id="cd18808">
    <property type="entry name" value="SF1_C_Upf1"/>
    <property type="match status" value="1"/>
</dbReference>
<evidence type="ECO:0000313" key="10">
    <source>
        <dbReference type="EMBL" id="PRB90542.1"/>
    </source>
</evidence>
<reference evidence="11 12" key="1">
    <citation type="submission" date="2017-09" db="EMBL/GenBank/DDBJ databases">
        <title>Genomic, metabolic, and phenotypic characteristics of bacterial isolates from the natural microbiome of the model nematode Caenorhabditis elegans.</title>
        <authorList>
            <person name="Zimmermann J."/>
            <person name="Obeng N."/>
            <person name="Yang W."/>
            <person name="Obeng O."/>
            <person name="Kissoyan K."/>
            <person name="Pees B."/>
            <person name="Dirksen P."/>
            <person name="Hoppner M."/>
            <person name="Franke A."/>
            <person name="Rosenstiel P."/>
            <person name="Leippe M."/>
            <person name="Dierking K."/>
            <person name="Kaleta C."/>
            <person name="Schulenburg H."/>
        </authorList>
    </citation>
    <scope>NUCLEOTIDE SEQUENCE [LARGE SCALE GENOMIC DNA]</scope>
    <source>
        <strain evidence="9 12">MYb25</strain>
        <strain evidence="10 11">MYb44</strain>
    </source>
</reference>
<organism evidence="9 12">
    <name type="scientific">Chryseobacterium culicis</name>
    <dbReference type="NCBI Taxonomy" id="680127"/>
    <lineage>
        <taxon>Bacteria</taxon>
        <taxon>Pseudomonadati</taxon>
        <taxon>Bacteroidota</taxon>
        <taxon>Flavobacteriia</taxon>
        <taxon>Flavobacteriales</taxon>
        <taxon>Weeksellaceae</taxon>
        <taxon>Chryseobacterium group</taxon>
        <taxon>Chryseobacterium</taxon>
    </lineage>
</organism>
<dbReference type="PANTHER" id="PTHR43788:SF8">
    <property type="entry name" value="DNA-BINDING PROTEIN SMUBP-2"/>
    <property type="match status" value="1"/>
</dbReference>
<accession>A0A2S9CZ25</accession>
<evidence type="ECO:0000256" key="3">
    <source>
        <dbReference type="ARBA" id="ARBA00022801"/>
    </source>
</evidence>
<dbReference type="Proteomes" id="UP000238325">
    <property type="component" value="Unassembled WGS sequence"/>
</dbReference>
<keyword evidence="5" id="KW-0067">ATP-binding</keyword>
<keyword evidence="11" id="KW-1185">Reference proteome</keyword>
<dbReference type="Pfam" id="PF13086">
    <property type="entry name" value="AAA_11"/>
    <property type="match status" value="2"/>
</dbReference>
<keyword evidence="6" id="KW-0175">Coiled coil</keyword>
<evidence type="ECO:0000313" key="12">
    <source>
        <dbReference type="Proteomes" id="UP000238534"/>
    </source>
</evidence>
<dbReference type="GO" id="GO:0016787">
    <property type="term" value="F:hydrolase activity"/>
    <property type="evidence" value="ECO:0007669"/>
    <property type="project" value="UniProtKB-KW"/>
</dbReference>
<dbReference type="InterPro" id="IPR050534">
    <property type="entry name" value="Coronavir_polyprotein_1ab"/>
</dbReference>
<evidence type="ECO:0000313" key="11">
    <source>
        <dbReference type="Proteomes" id="UP000238325"/>
    </source>
</evidence>
<evidence type="ECO:0000313" key="9">
    <source>
        <dbReference type="EMBL" id="PRB85734.1"/>
    </source>
</evidence>
<sequence>MTAEEIREIAIDSCKTYYEYLHHNNKGIQEVDVFDLEYLPGKNTVIKLRLSAKLFDTEAVFFRNFRNNKDYDPTDIKIIEYDNDKNILLIKPSENILSDFIGLHKNDLKVVSDLKFLVERVKDWYVHNGSKLSLPTRVSKYSEDFQNIDFFQEKNLQPSENQKQSLKNIFTTPFSYVWGAPGTGKTQFVLAYAVLHYIRKGDTIAILAPTNNAIEQVLKGILKMTDKAGIDRKQIIRLGTPSKKFAEEFPEVCEEKGVQKKLAEIDKQIDILERMLNFQNEQQAIDRFMNLTPEFDYLSELSEHIKQETASLAEVNTEFKKKQIEIKFFTENSIKQTQQLEINIAKINSISHKIIKAFTRKPTHAEKEVYEIKKRIFNLNKVLEYSKYELSEISKKKTAQESNLVKLKKNVAVRINDLINQTKYFPEVQSILSNLSIVNIKEIKKKAYTVILHKRDRLNVDKHLFSEYKNHDSDIIKSELERYVYLRAKLAISSTEERLKSVNIIACTLDGYIGRYAESKLNVEHIFLDEAGYANIIKALTLFNHSTPISFLGDHKQLPPVCEINDSSIERDNKFYNMFLWAQSAIFLDTLFSKPKDFSRNQYLINSEFKSENISKTSLNSTYRFGNNLAQILAKHVYENDFTSNNPEGETQIQYINAKKIEGPKSRVSMNEVSEIMKLVYNLKKDGTEDFVILTPYKKQIKLLNNSLPQERNDLKILTVHGSQGREWDTVILSIVDTYDKWFVDTTIPISKGLNLVNTAVSRAKRNLIVVCDKNYWVEQNGQLVSELINCGKEIKN</sequence>
<dbReference type="InterPro" id="IPR041679">
    <property type="entry name" value="DNA2/NAM7-like_C"/>
</dbReference>
<protein>
    <recommendedName>
        <fullName evidence="13">AAA domain-containing protein</fullName>
    </recommendedName>
</protein>
<feature type="domain" description="DNA2/NAM7 helicase helicase" evidence="7">
    <location>
        <begin position="394"/>
        <end position="562"/>
    </location>
</feature>
<evidence type="ECO:0000259" key="7">
    <source>
        <dbReference type="Pfam" id="PF13086"/>
    </source>
</evidence>
<comment type="similarity">
    <text evidence="1">Belongs to the DNA2/NAM7 helicase family.</text>
</comment>
<dbReference type="InterPro" id="IPR047187">
    <property type="entry name" value="SF1_C_Upf1"/>
</dbReference>
<dbReference type="RefSeq" id="WP_105681958.1">
    <property type="nucleotide sequence ID" value="NZ_JBBGZD010000001.1"/>
</dbReference>
<proteinExistence type="inferred from homology"/>
<dbReference type="EMBL" id="PCPP01000001">
    <property type="protein sequence ID" value="PRB85734.1"/>
    <property type="molecule type" value="Genomic_DNA"/>
</dbReference>
<dbReference type="OrthoDB" id="9757917at2"/>
<dbReference type="AlphaFoldDB" id="A0A2S9CZ25"/>
<dbReference type="Gene3D" id="3.40.50.300">
    <property type="entry name" value="P-loop containing nucleotide triphosphate hydrolases"/>
    <property type="match status" value="3"/>
</dbReference>
<keyword evidence="4" id="KW-0347">Helicase</keyword>
<evidence type="ECO:0000256" key="1">
    <source>
        <dbReference type="ARBA" id="ARBA00007913"/>
    </source>
</evidence>
<dbReference type="InterPro" id="IPR041677">
    <property type="entry name" value="DNA2/NAM7_AAA_11"/>
</dbReference>
<dbReference type="EMBL" id="PCPH01000002">
    <property type="protein sequence ID" value="PRB90542.1"/>
    <property type="molecule type" value="Genomic_DNA"/>
</dbReference>
<dbReference type="SUPFAM" id="SSF52540">
    <property type="entry name" value="P-loop containing nucleoside triphosphate hydrolases"/>
    <property type="match status" value="1"/>
</dbReference>
<keyword evidence="2" id="KW-0547">Nucleotide-binding</keyword>
<keyword evidence="3" id="KW-0378">Hydrolase</keyword>
<name>A0A2S9CZ25_CHRCI</name>
<gene>
    <name evidence="9" type="ORF">CQ022_05630</name>
    <name evidence="10" type="ORF">CQ033_07355</name>
</gene>
<comment type="caution">
    <text evidence="9">The sequence shown here is derived from an EMBL/GenBank/DDBJ whole genome shotgun (WGS) entry which is preliminary data.</text>
</comment>
<dbReference type="Proteomes" id="UP000238534">
    <property type="component" value="Unassembled WGS sequence"/>
</dbReference>
<dbReference type="GO" id="GO:0005524">
    <property type="term" value="F:ATP binding"/>
    <property type="evidence" value="ECO:0007669"/>
    <property type="project" value="UniProtKB-KW"/>
</dbReference>
<dbReference type="GO" id="GO:0043139">
    <property type="term" value="F:5'-3' DNA helicase activity"/>
    <property type="evidence" value="ECO:0007669"/>
    <property type="project" value="TreeGrafter"/>
</dbReference>
<evidence type="ECO:0008006" key="13">
    <source>
        <dbReference type="Google" id="ProtNLM"/>
    </source>
</evidence>
<dbReference type="Pfam" id="PF13087">
    <property type="entry name" value="AAA_12"/>
    <property type="match status" value="1"/>
</dbReference>
<evidence type="ECO:0000256" key="5">
    <source>
        <dbReference type="ARBA" id="ARBA00022840"/>
    </source>
</evidence>
<evidence type="ECO:0000259" key="8">
    <source>
        <dbReference type="Pfam" id="PF13087"/>
    </source>
</evidence>
<evidence type="ECO:0000256" key="4">
    <source>
        <dbReference type="ARBA" id="ARBA00022806"/>
    </source>
</evidence>
<feature type="domain" description="DNA2/NAM7 helicase helicase" evidence="7">
    <location>
        <begin position="160"/>
        <end position="369"/>
    </location>
</feature>
<evidence type="ECO:0000256" key="6">
    <source>
        <dbReference type="SAM" id="Coils"/>
    </source>
</evidence>
<evidence type="ECO:0000256" key="2">
    <source>
        <dbReference type="ARBA" id="ARBA00022741"/>
    </source>
</evidence>
<feature type="domain" description="DNA2/NAM7 helicase-like C-terminal" evidence="8">
    <location>
        <begin position="619"/>
        <end position="774"/>
    </location>
</feature>
<dbReference type="PANTHER" id="PTHR43788">
    <property type="entry name" value="DNA2/NAM7 HELICASE FAMILY MEMBER"/>
    <property type="match status" value="1"/>
</dbReference>
<dbReference type="InterPro" id="IPR027417">
    <property type="entry name" value="P-loop_NTPase"/>
</dbReference>